<keyword evidence="1" id="KW-0802">TPR repeat</keyword>
<dbReference type="RefSeq" id="WP_170883125.1">
    <property type="nucleotide sequence ID" value="NZ_JABEYA020000009.1"/>
</dbReference>
<dbReference type="SMART" id="SM00028">
    <property type="entry name" value="TPR"/>
    <property type="match status" value="4"/>
</dbReference>
<dbReference type="SUPFAM" id="SSF48452">
    <property type="entry name" value="TPR-like"/>
    <property type="match status" value="1"/>
</dbReference>
<gene>
    <name evidence="2" type="ORF">QWZ16_00650</name>
</gene>
<comment type="caution">
    <text evidence="2">The sequence shown here is derived from an EMBL/GenBank/DDBJ whole genome shotgun (WGS) entry which is preliminary data.</text>
</comment>
<dbReference type="InterPro" id="IPR019734">
    <property type="entry name" value="TPR_rpt"/>
</dbReference>
<protein>
    <submittedName>
        <fullName evidence="2">MSHA biogenesis protein MshN</fullName>
    </submittedName>
</protein>
<name>A0ABT8BML8_9VIBR</name>
<evidence type="ECO:0000313" key="3">
    <source>
        <dbReference type="Proteomes" id="UP001238540"/>
    </source>
</evidence>
<dbReference type="Gene3D" id="1.25.40.10">
    <property type="entry name" value="Tetratricopeptide repeat domain"/>
    <property type="match status" value="2"/>
</dbReference>
<reference evidence="3" key="1">
    <citation type="journal article" date="2019" name="Int. J. Syst. Evol. Microbiol.">
        <title>The Global Catalogue of Microorganisms (GCM) 10K type strain sequencing project: providing services to taxonomists for standard genome sequencing and annotation.</title>
        <authorList>
            <consortium name="The Broad Institute Genomics Platform"/>
            <consortium name="The Broad Institute Genome Sequencing Center for Infectious Disease"/>
            <person name="Wu L."/>
            <person name="Ma J."/>
        </authorList>
    </citation>
    <scope>NUCLEOTIDE SEQUENCE [LARGE SCALE GENOMIC DNA]</scope>
    <source>
        <strain evidence="3">CECT 7398</strain>
    </source>
</reference>
<keyword evidence="3" id="KW-1185">Reference proteome</keyword>
<accession>A0ABT8BML8</accession>
<proteinExistence type="predicted"/>
<feature type="repeat" description="TPR" evidence="1">
    <location>
        <begin position="153"/>
        <end position="186"/>
    </location>
</feature>
<dbReference type="Proteomes" id="UP001238540">
    <property type="component" value="Unassembled WGS sequence"/>
</dbReference>
<sequence length="344" mass="38074">MSTINTALSELADKAGHQQGQVERANISPIEPVRILPWIVGSVTLSLALGGWAVSSQAPVGEVRPVEVEAFPLHKQASPEEYTTSLDTTTEAQLAEREWSMREQPNPLPASVPKSTPLDRSAAPLLQPVPADVSVSRGEIVVEHVELTPQQLADKAQIRGQKALDSNNLKHALDHYHQALRYTPDSTPVRQTLSALYYGKGEVRKAVDMLSKGVQRNKENVELRLSLARLLVKEQQKEAALTALVFEPKKASVDYFSLRAILAQQTRQDALALDSYQSLVALEPESGRWWLGLGIQQERALNLPKAEKAYQQALLKLGLSSQSQQFIRDRLALIRRLEEPLIAN</sequence>
<dbReference type="InterPro" id="IPR011990">
    <property type="entry name" value="TPR-like_helical_dom_sf"/>
</dbReference>
<dbReference type="EMBL" id="JAUFQC010000001">
    <property type="protein sequence ID" value="MDN3608295.1"/>
    <property type="molecule type" value="Genomic_DNA"/>
</dbReference>
<evidence type="ECO:0000256" key="1">
    <source>
        <dbReference type="PROSITE-ProRule" id="PRU00339"/>
    </source>
</evidence>
<dbReference type="PROSITE" id="PS50005">
    <property type="entry name" value="TPR"/>
    <property type="match status" value="1"/>
</dbReference>
<organism evidence="2 3">
    <name type="scientific">Vibrio ostreicida</name>
    <dbReference type="NCBI Taxonomy" id="526588"/>
    <lineage>
        <taxon>Bacteria</taxon>
        <taxon>Pseudomonadati</taxon>
        <taxon>Pseudomonadota</taxon>
        <taxon>Gammaproteobacteria</taxon>
        <taxon>Vibrionales</taxon>
        <taxon>Vibrionaceae</taxon>
        <taxon>Vibrio</taxon>
    </lineage>
</organism>
<evidence type="ECO:0000313" key="2">
    <source>
        <dbReference type="EMBL" id="MDN3608295.1"/>
    </source>
</evidence>